<feature type="compositionally biased region" description="Basic and acidic residues" evidence="6">
    <location>
        <begin position="268"/>
        <end position="280"/>
    </location>
</feature>
<evidence type="ECO:0000259" key="9">
    <source>
        <dbReference type="PROSITE" id="PS52042"/>
    </source>
</evidence>
<dbReference type="InterPro" id="IPR001300">
    <property type="entry name" value="Peptidase_C2_calpain_cat"/>
</dbReference>
<evidence type="ECO:0000256" key="3">
    <source>
        <dbReference type="ARBA" id="ARBA00022723"/>
    </source>
</evidence>
<feature type="region of interest" description="Disordered" evidence="6">
    <location>
        <begin position="47"/>
        <end position="67"/>
    </location>
</feature>
<dbReference type="InterPro" id="IPR000971">
    <property type="entry name" value="Globin"/>
</dbReference>
<dbReference type="SUPFAM" id="SSF46458">
    <property type="entry name" value="Globin-like"/>
    <property type="match status" value="1"/>
</dbReference>
<dbReference type="EMBL" id="SCEB01215239">
    <property type="protein sequence ID" value="RXM30595.1"/>
    <property type="molecule type" value="Genomic_DNA"/>
</dbReference>
<dbReference type="Pfam" id="PF22068">
    <property type="entry name" value="Androglobin_II"/>
    <property type="match status" value="1"/>
</dbReference>
<gene>
    <name evidence="10" type="ORF">EOD39_1895</name>
</gene>
<dbReference type="PROSITE" id="PS50096">
    <property type="entry name" value="IQ"/>
    <property type="match status" value="1"/>
</dbReference>
<dbReference type="InterPro" id="IPR054094">
    <property type="entry name" value="Androglobin_IV"/>
</dbReference>
<dbReference type="Pfam" id="PF22069">
    <property type="entry name" value="Androglobin_IV"/>
    <property type="match status" value="1"/>
</dbReference>
<keyword evidence="4" id="KW-0408">Iron</keyword>
<keyword evidence="3" id="KW-0479">Metal-binding</keyword>
<evidence type="ECO:0000259" key="8">
    <source>
        <dbReference type="PROSITE" id="PS50203"/>
    </source>
</evidence>
<dbReference type="PROSITE" id="PS52042">
    <property type="entry name" value="GLOBIN_CP_ADGB"/>
    <property type="match status" value="1"/>
</dbReference>
<dbReference type="InterPro" id="IPR057249">
    <property type="entry name" value="Globin_CP_ADGB"/>
</dbReference>
<comment type="similarity">
    <text evidence="1">Belongs to the globin family.</text>
</comment>
<feature type="region of interest" description="Disordered" evidence="6">
    <location>
        <begin position="1157"/>
        <end position="1221"/>
    </location>
</feature>
<feature type="compositionally biased region" description="Basic and acidic residues" evidence="6">
    <location>
        <begin position="47"/>
        <end position="56"/>
    </location>
</feature>
<dbReference type="PROSITE" id="PS50203">
    <property type="entry name" value="CALPAIN_CAT"/>
    <property type="match status" value="1"/>
</dbReference>
<dbReference type="InterPro" id="IPR038765">
    <property type="entry name" value="Papain-like_cys_pep_sf"/>
</dbReference>
<feature type="compositionally biased region" description="Basic and acidic residues" evidence="6">
    <location>
        <begin position="288"/>
        <end position="308"/>
    </location>
</feature>
<dbReference type="InterPro" id="IPR054093">
    <property type="entry name" value="Androglobin_II"/>
</dbReference>
<dbReference type="Pfam" id="PF00648">
    <property type="entry name" value="Peptidase_C2"/>
    <property type="match status" value="1"/>
</dbReference>
<feature type="region of interest" description="Disordered" evidence="6">
    <location>
        <begin position="483"/>
        <end position="502"/>
    </location>
</feature>
<feature type="compositionally biased region" description="Basic and acidic residues" evidence="6">
    <location>
        <begin position="1099"/>
        <end position="1110"/>
    </location>
</feature>
<dbReference type="Proteomes" id="UP000289886">
    <property type="component" value="Unassembled WGS sequence"/>
</dbReference>
<evidence type="ECO:0000256" key="2">
    <source>
        <dbReference type="ARBA" id="ARBA00022617"/>
    </source>
</evidence>
<comment type="caution">
    <text evidence="10">The sequence shown here is derived from an EMBL/GenBank/DDBJ whole genome shotgun (WGS) entry which is preliminary data.</text>
</comment>
<feature type="compositionally biased region" description="Basic and acidic residues" evidence="6">
    <location>
        <begin position="1157"/>
        <end position="1167"/>
    </location>
</feature>
<evidence type="ECO:0000256" key="5">
    <source>
        <dbReference type="PROSITE-ProRule" id="PRU00239"/>
    </source>
</evidence>
<dbReference type="GO" id="GO:0006508">
    <property type="term" value="P:proteolysis"/>
    <property type="evidence" value="ECO:0007669"/>
    <property type="project" value="InterPro"/>
</dbReference>
<feature type="domain" description="Calpain catalytic" evidence="8">
    <location>
        <begin position="48"/>
        <end position="229"/>
    </location>
</feature>
<dbReference type="SUPFAM" id="SSF54001">
    <property type="entry name" value="Cysteine proteinases"/>
    <property type="match status" value="1"/>
</dbReference>
<keyword evidence="2" id="KW-0349">Heme</keyword>
<keyword evidence="11" id="KW-1185">Reference proteome</keyword>
<evidence type="ECO:0000313" key="10">
    <source>
        <dbReference type="EMBL" id="RXM30595.1"/>
    </source>
</evidence>
<dbReference type="GO" id="GO:0004198">
    <property type="term" value="F:calcium-dependent cysteine-type endopeptidase activity"/>
    <property type="evidence" value="ECO:0007669"/>
    <property type="project" value="InterPro"/>
</dbReference>
<dbReference type="Pfam" id="PF22070">
    <property type="entry name" value="Androglobin_V"/>
    <property type="match status" value="1"/>
</dbReference>
<accession>A0A444U5Y7</accession>
<evidence type="ECO:0000313" key="11">
    <source>
        <dbReference type="Proteomes" id="UP000289886"/>
    </source>
</evidence>
<feature type="compositionally biased region" description="Basic and acidic residues" evidence="6">
    <location>
        <begin position="1197"/>
        <end position="1215"/>
    </location>
</feature>
<feature type="compositionally biased region" description="Low complexity" evidence="6">
    <location>
        <begin position="1437"/>
        <end position="1448"/>
    </location>
</feature>
<feature type="compositionally biased region" description="Polar residues" evidence="6">
    <location>
        <begin position="255"/>
        <end position="267"/>
    </location>
</feature>
<feature type="chain" id="PRO_5019269079" evidence="7">
    <location>
        <begin position="18"/>
        <end position="1464"/>
    </location>
</feature>
<organism evidence="10 11">
    <name type="scientific">Acipenser ruthenus</name>
    <name type="common">Sterlet sturgeon</name>
    <dbReference type="NCBI Taxonomy" id="7906"/>
    <lineage>
        <taxon>Eukaryota</taxon>
        <taxon>Metazoa</taxon>
        <taxon>Chordata</taxon>
        <taxon>Craniata</taxon>
        <taxon>Vertebrata</taxon>
        <taxon>Euteleostomi</taxon>
        <taxon>Actinopterygii</taxon>
        <taxon>Chondrostei</taxon>
        <taxon>Acipenseriformes</taxon>
        <taxon>Acipenseridae</taxon>
        <taxon>Acipenser</taxon>
    </lineage>
</organism>
<dbReference type="Pfam" id="PF00042">
    <property type="entry name" value="Globin"/>
    <property type="match status" value="1"/>
</dbReference>
<evidence type="ECO:0000256" key="6">
    <source>
        <dbReference type="SAM" id="MobiDB-lite"/>
    </source>
</evidence>
<dbReference type="InterPro" id="IPR012292">
    <property type="entry name" value="Globin/Proto"/>
</dbReference>
<name>A0A444U5Y7_ACIRT</name>
<dbReference type="GO" id="GO:0019825">
    <property type="term" value="F:oxygen binding"/>
    <property type="evidence" value="ECO:0007669"/>
    <property type="project" value="InterPro"/>
</dbReference>
<sequence>MNLYILLTSSLVASTAGAVVEPEKGKFPIWPEWNEADINAEKWEGAKVSKDRDKSGKSPSLNFFEDPEGKIELPPSVKIHSWKRPSEFLTMSDKALVIVENECWFDFISANEHLVGSELLRLIISEINIVWKICNGNLPSEKTGVTDPSSLSWKPWEHIYALCKAGKGQVPLYNIFGKYVVKLFWMGCWRKITVDDTVPFDEENNMLLPATTCRTELWPLLLSKAIIKLANVEVGYLDKVWNLLKDIVPKFQFQDQESSETKSPSTDSKLKDSRANEVKSETPPANKTSEKYSKDAGKKKGKDVEKKFHSARPSSEAQNALHHSVCEICPQMVVCASYLPLHLSEKKISILGQMADSSEKLRHYGLSHAYSHPVLVTRTRSCPLVAPPKPPPIPRWKLIRPKRRTNPTDEPKEPVIVKPDQFVEIASPFLNYRLNPIHITSEHELHSSSIRKELGSPSLTSFTETDHESDNNIDIAKESLKPEEELDTTEVSAADRNKENAVSGEHVAYEAVHMSEEVAVSSYVIDKSQEDVHSEKPISRETWIDFDDFCKCFQTLLVYHKPNTYSNSFQKSDFKLQDEKCSSHYLFVDNLKPTEILISFSALVHWGDVGFQTKGKHEKEGQKDSCLPRPGLLVVEPFSWKCLSPRPPVLQIHTFATKATMLILPPGRHVSRFTATSPLGYHIHLCSTVPFVFGEEETVMPNLDKESNCFTEQALVIVKAIGNVINNFSDENELPQAQKEMELAHCPPQLHSTGMIKGHFKAFNKALYYTITKALGSTITSEDIFAIRALIYDVTIDRDSKEHLSSVPGPRTEEPESWINREPTLEETQAVTKLQAGWKGCYVRKIKQASKPGTKENVFAKKILQRIWAALEPNTEQHAVVLLREVFHVPEDMLVIPKVSCSIPVCILHVVNNDTGEEVPRVFQKVEPRVYTKNINGYTFMAEAHSGDLLLPTGKWKLRLIGSYNPLPVLGRETVNNNFSIKEVKDYFLPNDKNLICRYQVKVISDHLATVQVQTSKPDVYIKLQILDNEDEVACSTGKGHAVVPAFTFLPNEKPSCVSIKNLTYIMTAASRKGTAIQSLTVGSKKERSSSACSQSARSVEESQSQRDDETSSSTPQPLQMMHKYVIQATVLHKSWTLNESELAYVQVLKEAEKNDIKVHGEKREEATTPVSMESPHTDSQKPAATPPKSSSKKGREKPVEKSEKDKPSKDREKIVPLSTSLDASKPNWTLRVVSDQNDADAIEVKKDTERVDEIRALKQAWETAEPGRAIKAMQSRLQYINKYLKKIYPEPSAEGGKDITAAAPDGECPATPPTLAAHDQVRRASIEAFVQPPMDFTPFIRKALPEAVLKDEFITEQQQKEKSEEIHQFRQFRELVMERREQEMQSRNILKKRQLEMYEQLQIILDEKRQRILTCREAYRSNLLEAEHKMKEEAAALEAARQAALAKHSPPPKQKGKSAGKKK</sequence>
<dbReference type="PANTHER" id="PTHR46298:SF1">
    <property type="entry name" value="ANDROGLOBIN"/>
    <property type="match status" value="1"/>
</dbReference>
<feature type="compositionally biased region" description="Basic residues" evidence="6">
    <location>
        <begin position="1455"/>
        <end position="1464"/>
    </location>
</feature>
<feature type="signal peptide" evidence="7">
    <location>
        <begin position="1"/>
        <end position="17"/>
    </location>
</feature>
<dbReference type="InterPro" id="IPR053033">
    <property type="entry name" value="Androglobin-like"/>
</dbReference>
<evidence type="ECO:0000256" key="4">
    <source>
        <dbReference type="ARBA" id="ARBA00023004"/>
    </source>
</evidence>
<evidence type="ECO:0000256" key="7">
    <source>
        <dbReference type="SAM" id="SignalP"/>
    </source>
</evidence>
<dbReference type="InterPro" id="IPR009050">
    <property type="entry name" value="Globin-like_sf"/>
</dbReference>
<dbReference type="CDD" id="cd22307">
    <property type="entry name" value="Adgb_C_mid-like"/>
    <property type="match status" value="1"/>
</dbReference>
<feature type="region of interest" description="Disordered" evidence="6">
    <location>
        <begin position="1436"/>
        <end position="1464"/>
    </location>
</feature>
<feature type="domain" description="Globin" evidence="9">
    <location>
        <begin position="684"/>
        <end position="889"/>
    </location>
</feature>
<dbReference type="GO" id="GO:0020037">
    <property type="term" value="F:heme binding"/>
    <property type="evidence" value="ECO:0007669"/>
    <property type="project" value="InterPro"/>
</dbReference>
<dbReference type="InterPro" id="IPR054095">
    <property type="entry name" value="Androglobin_V"/>
</dbReference>
<proteinExistence type="inferred from homology"/>
<keyword evidence="7" id="KW-0732">Signal</keyword>
<feature type="region of interest" description="Disordered" evidence="6">
    <location>
        <begin position="1088"/>
        <end position="1119"/>
    </location>
</feature>
<dbReference type="GO" id="GO:0046872">
    <property type="term" value="F:metal ion binding"/>
    <property type="evidence" value="ECO:0007669"/>
    <property type="project" value="UniProtKB-KW"/>
</dbReference>
<comment type="caution">
    <text evidence="5">Lacks conserved residue(s) required for the propagation of feature annotation.</text>
</comment>
<dbReference type="PANTHER" id="PTHR46298">
    <property type="entry name" value="ANDROGLOBIN"/>
    <property type="match status" value="1"/>
</dbReference>
<evidence type="ECO:0000256" key="1">
    <source>
        <dbReference type="ARBA" id="ARBA00008705"/>
    </source>
</evidence>
<dbReference type="Gene3D" id="1.10.490.10">
    <property type="entry name" value="Globins"/>
    <property type="match status" value="1"/>
</dbReference>
<reference evidence="10 11" key="1">
    <citation type="submission" date="2019-01" db="EMBL/GenBank/DDBJ databases">
        <title>Draft Genome and Complete Hox-Cluster Characterization of the Sterlet Sturgeon (Acipenser ruthenus).</title>
        <authorList>
            <person name="Wei Q."/>
        </authorList>
    </citation>
    <scope>NUCLEOTIDE SEQUENCE [LARGE SCALE GENOMIC DNA]</scope>
    <source>
        <strain evidence="10">WHYD16114868_AA</strain>
        <tissue evidence="10">Blood</tissue>
    </source>
</reference>
<feature type="region of interest" description="Disordered" evidence="6">
    <location>
        <begin position="255"/>
        <end position="316"/>
    </location>
</feature>
<protein>
    <submittedName>
        <fullName evidence="10">Androglobin</fullName>
    </submittedName>
</protein>